<gene>
    <name evidence="1" type="ORF">NCTC12126_03686</name>
</gene>
<dbReference type="InterPro" id="IPR023299">
    <property type="entry name" value="ATPase_P-typ_cyto_dom_N"/>
</dbReference>
<dbReference type="Proteomes" id="UP000351155">
    <property type="component" value="Unassembled WGS sequence"/>
</dbReference>
<name>A0A484YNG8_9ENTR</name>
<accession>A0A484YNG8</accession>
<dbReference type="GO" id="GO:0000166">
    <property type="term" value="F:nucleotide binding"/>
    <property type="evidence" value="ECO:0007669"/>
    <property type="project" value="InterPro"/>
</dbReference>
<reference evidence="1 2" key="1">
    <citation type="submission" date="2019-03" db="EMBL/GenBank/DDBJ databases">
        <authorList>
            <consortium name="Pathogen Informatics"/>
        </authorList>
    </citation>
    <scope>NUCLEOTIDE SEQUENCE [LARGE SCALE GENOMIC DNA]</scope>
    <source>
        <strain evidence="1 2">NCTC12126</strain>
    </source>
</reference>
<dbReference type="AlphaFoldDB" id="A0A484YNG8"/>
<evidence type="ECO:0000313" key="2">
    <source>
        <dbReference type="Proteomes" id="UP000351155"/>
    </source>
</evidence>
<evidence type="ECO:0000313" key="1">
    <source>
        <dbReference type="EMBL" id="VFS37738.1"/>
    </source>
</evidence>
<proteinExistence type="predicted"/>
<organism evidence="1 2">
    <name type="scientific">Enterobacter cancerogenus</name>
    <dbReference type="NCBI Taxonomy" id="69218"/>
    <lineage>
        <taxon>Bacteria</taxon>
        <taxon>Pseudomonadati</taxon>
        <taxon>Pseudomonadota</taxon>
        <taxon>Gammaproteobacteria</taxon>
        <taxon>Enterobacterales</taxon>
        <taxon>Enterobacteriaceae</taxon>
        <taxon>Enterobacter</taxon>
        <taxon>Enterobacter cloacae complex</taxon>
    </lineage>
</organism>
<dbReference type="Pfam" id="PF13246">
    <property type="entry name" value="Cation_ATPase"/>
    <property type="match status" value="1"/>
</dbReference>
<protein>
    <submittedName>
        <fullName evidence="1">P-type HAD superfamily ATPase</fullName>
    </submittedName>
</protein>
<dbReference type="EMBL" id="CAADIW010000034">
    <property type="protein sequence ID" value="VFS37738.1"/>
    <property type="molecule type" value="Genomic_DNA"/>
</dbReference>
<sequence>MTTLVNKIPFDSQYKYMSTHYQIGSEEQILITGAPDVIFALCEQQQTRNGTEAFNRAYWETEMERYARQGLRMVAAAF</sequence>
<dbReference type="SUPFAM" id="SSF81660">
    <property type="entry name" value="Metal cation-transporting ATPase, ATP-binding domain N"/>
    <property type="match status" value="1"/>
</dbReference>
<dbReference type="Gene3D" id="3.40.1110.10">
    <property type="entry name" value="Calcium-transporting ATPase, cytoplasmic domain N"/>
    <property type="match status" value="1"/>
</dbReference>